<organism evidence="1 2">
    <name type="scientific">Thermacetogenium phaeum (strain ATCC BAA-254 / DSM 26808 / PB)</name>
    <dbReference type="NCBI Taxonomy" id="1089553"/>
    <lineage>
        <taxon>Bacteria</taxon>
        <taxon>Bacillati</taxon>
        <taxon>Bacillota</taxon>
        <taxon>Clostridia</taxon>
        <taxon>Thermoanaerobacterales</taxon>
        <taxon>Thermoanaerobacteraceae</taxon>
        <taxon>Thermacetogenium</taxon>
    </lineage>
</organism>
<dbReference type="EMBL" id="CP003732">
    <property type="protein sequence ID" value="AFV11174.1"/>
    <property type="molecule type" value="Genomic_DNA"/>
</dbReference>
<dbReference type="eggNOG" id="ENOG503194H">
    <property type="taxonomic scope" value="Bacteria"/>
</dbReference>
<evidence type="ECO:0008006" key="3">
    <source>
        <dbReference type="Google" id="ProtNLM"/>
    </source>
</evidence>
<reference evidence="1 2" key="1">
    <citation type="journal article" date="2012" name="BMC Genomics">
        <title>Genome-guided analysis of physiological and morphological traits of the fermentative acetate oxidizer Thermacetogenium phaeum.</title>
        <authorList>
            <person name="Oehler D."/>
            <person name="Poehlein A."/>
            <person name="Leimbach A."/>
            <person name="Muller N."/>
            <person name="Daniel R."/>
            <person name="Gottschalk G."/>
            <person name="Schink B."/>
        </authorList>
    </citation>
    <scope>NUCLEOTIDE SEQUENCE [LARGE SCALE GENOMIC DNA]</scope>
    <source>
        <strain evidence="2">ATCC BAA-254 / DSM 26808 / PB</strain>
    </source>
</reference>
<proteinExistence type="predicted"/>
<dbReference type="RefSeq" id="WP_015050055.1">
    <property type="nucleotide sequence ID" value="NC_018870.1"/>
</dbReference>
<dbReference type="KEGG" id="tpz:Tph_c09450"/>
<gene>
    <name evidence="1" type="ordered locus">Tph_c09450</name>
</gene>
<dbReference type="HOGENOM" id="CLU_130373_0_0_9"/>
<keyword evidence="2" id="KW-1185">Reference proteome</keyword>
<evidence type="ECO:0000313" key="2">
    <source>
        <dbReference type="Proteomes" id="UP000000467"/>
    </source>
</evidence>
<accession>K4LSY8</accession>
<evidence type="ECO:0000313" key="1">
    <source>
        <dbReference type="EMBL" id="AFV11174.1"/>
    </source>
</evidence>
<dbReference type="Proteomes" id="UP000000467">
    <property type="component" value="Chromosome"/>
</dbReference>
<name>K4LSY8_THEPS</name>
<sequence>MRIAVVDGQGGGIGRLITEQARKALPPETEIIALGTNAIATSLMLKAGANEGASGENAVVQNADEVDVIVGPLGIILAHSMRGELTAKMAEAIAKSKAQKFLLPLTLSKVEVIGVEPEPLPHQVEKLINRLKELAEVKKDV</sequence>
<dbReference type="InterPro" id="IPR024208">
    <property type="entry name" value="DUF3842"/>
</dbReference>
<dbReference type="AlphaFoldDB" id="K4LSY8"/>
<protein>
    <recommendedName>
        <fullName evidence="3">DUF3842 family protein</fullName>
    </recommendedName>
</protein>
<dbReference type="OrthoDB" id="9797117at2"/>
<dbReference type="Pfam" id="PF12953">
    <property type="entry name" value="DUF3842"/>
    <property type="match status" value="1"/>
</dbReference>
<dbReference type="STRING" id="1089553.Tph_c09450"/>